<evidence type="ECO:0000313" key="1">
    <source>
        <dbReference type="EMBL" id="SVE47739.1"/>
    </source>
</evidence>
<dbReference type="EMBL" id="UINC01220011">
    <property type="protein sequence ID" value="SVE47739.1"/>
    <property type="molecule type" value="Genomic_DNA"/>
</dbReference>
<gene>
    <name evidence="1" type="ORF">METZ01_LOCUS500593</name>
</gene>
<proteinExistence type="predicted"/>
<accession>A0A383DTV9</accession>
<name>A0A383DTV9_9ZZZZ</name>
<protein>
    <submittedName>
        <fullName evidence="1">Uncharacterized protein</fullName>
    </submittedName>
</protein>
<dbReference type="AlphaFoldDB" id="A0A383DTV9"/>
<reference evidence="1" key="1">
    <citation type="submission" date="2018-05" db="EMBL/GenBank/DDBJ databases">
        <authorList>
            <person name="Lanie J.A."/>
            <person name="Ng W.-L."/>
            <person name="Kazmierczak K.M."/>
            <person name="Andrzejewski T.M."/>
            <person name="Davidsen T.M."/>
            <person name="Wayne K.J."/>
            <person name="Tettelin H."/>
            <person name="Glass J.I."/>
            <person name="Rusch D."/>
            <person name="Podicherti R."/>
            <person name="Tsui H.-C.T."/>
            <person name="Winkler M.E."/>
        </authorList>
    </citation>
    <scope>NUCLEOTIDE SEQUENCE</scope>
</reference>
<sequence>MHIVIPFLASKEPFVIAEPFSTHAGR</sequence>
<organism evidence="1">
    <name type="scientific">marine metagenome</name>
    <dbReference type="NCBI Taxonomy" id="408172"/>
    <lineage>
        <taxon>unclassified sequences</taxon>
        <taxon>metagenomes</taxon>
        <taxon>ecological metagenomes</taxon>
    </lineage>
</organism>